<gene>
    <name evidence="2" type="ORF">GETHPA_29850</name>
</gene>
<organism evidence="2 3">
    <name type="scientific">Geothrix rubra</name>
    <dbReference type="NCBI Taxonomy" id="2927977"/>
    <lineage>
        <taxon>Bacteria</taxon>
        <taxon>Pseudomonadati</taxon>
        <taxon>Acidobacteriota</taxon>
        <taxon>Holophagae</taxon>
        <taxon>Holophagales</taxon>
        <taxon>Holophagaceae</taxon>
        <taxon>Geothrix</taxon>
    </lineage>
</organism>
<evidence type="ECO:0000313" key="2">
    <source>
        <dbReference type="EMBL" id="GLH71451.1"/>
    </source>
</evidence>
<evidence type="ECO:0000313" key="3">
    <source>
        <dbReference type="Proteomes" id="UP001165089"/>
    </source>
</evidence>
<dbReference type="Proteomes" id="UP001165089">
    <property type="component" value="Unassembled WGS sequence"/>
</dbReference>
<sequence>MAFLLLTRGAPPPSAGPWIGLVLFLVLFPLLNALTSRLMGIPALYADFPADPQDPIEENLGWQQVRFGGLRGHTPMSMKFGRRCLHLKQPFPFQAAWWRGPASIPWAEVRLVKALDPGTWAAFRFAEFRLGREGRLIRLSGKAARRLQARVEAGQGGGGPFQSGAIRPS</sequence>
<comment type="caution">
    <text evidence="2">The sequence shown here is derived from an EMBL/GenBank/DDBJ whole genome shotgun (WGS) entry which is preliminary data.</text>
</comment>
<keyword evidence="3" id="KW-1185">Reference proteome</keyword>
<dbReference type="RefSeq" id="WP_285727781.1">
    <property type="nucleotide sequence ID" value="NZ_BSDD01000007.1"/>
</dbReference>
<keyword evidence="1" id="KW-0472">Membrane</keyword>
<keyword evidence="1" id="KW-0812">Transmembrane</keyword>
<accession>A0ABQ5QAI0</accession>
<proteinExistence type="predicted"/>
<reference evidence="2 3" key="1">
    <citation type="journal article" date="2023" name="Antonie Van Leeuwenhoek">
        <title>Mesoterricola silvestris gen. nov., sp. nov., Mesoterricola sediminis sp. nov., Geothrix oryzae sp. nov., Geothrix edaphica sp. nov., Geothrix rubra sp. nov., and Geothrix limicola sp. nov., six novel members of Acidobacteriota isolated from soils.</title>
        <authorList>
            <person name="Itoh H."/>
            <person name="Sugisawa Y."/>
            <person name="Mise K."/>
            <person name="Xu Z."/>
            <person name="Kuniyasu M."/>
            <person name="Ushijima N."/>
            <person name="Kawano K."/>
            <person name="Kobayashi E."/>
            <person name="Shiratori Y."/>
            <person name="Masuda Y."/>
            <person name="Senoo K."/>
        </authorList>
    </citation>
    <scope>NUCLEOTIDE SEQUENCE [LARGE SCALE GENOMIC DNA]</scope>
    <source>
        <strain evidence="2 3">Red803</strain>
    </source>
</reference>
<keyword evidence="1" id="KW-1133">Transmembrane helix</keyword>
<name>A0ABQ5QAI0_9BACT</name>
<protein>
    <submittedName>
        <fullName evidence="2">Uncharacterized protein</fullName>
    </submittedName>
</protein>
<feature type="transmembrane region" description="Helical" evidence="1">
    <location>
        <begin position="15"/>
        <end position="34"/>
    </location>
</feature>
<dbReference type="EMBL" id="BSDD01000007">
    <property type="protein sequence ID" value="GLH71451.1"/>
    <property type="molecule type" value="Genomic_DNA"/>
</dbReference>
<evidence type="ECO:0000256" key="1">
    <source>
        <dbReference type="SAM" id="Phobius"/>
    </source>
</evidence>